<dbReference type="InterPro" id="IPR000073">
    <property type="entry name" value="AB_hydrolase_1"/>
</dbReference>
<gene>
    <name evidence="2" type="primary">dhaA_1</name>
    <name evidence="2" type="ORF">DSM112329_00251</name>
</gene>
<keyword evidence="2" id="KW-0378">Hydrolase</keyword>
<dbReference type="PANTHER" id="PTHR43798">
    <property type="entry name" value="MONOACYLGLYCEROL LIPASE"/>
    <property type="match status" value="1"/>
</dbReference>
<dbReference type="Gene3D" id="3.40.50.1820">
    <property type="entry name" value="alpha/beta hydrolase"/>
    <property type="match status" value="1"/>
</dbReference>
<dbReference type="EMBL" id="CP114014">
    <property type="protein sequence ID" value="XAY03436.1"/>
    <property type="molecule type" value="Genomic_DNA"/>
</dbReference>
<reference evidence="2" key="1">
    <citation type="submission" date="2022-12" db="EMBL/GenBank/DDBJ databases">
        <title>Paraconexibacter alkalitolerans sp. nov. and Baekduia alba sp. nov., isolated from soil and emended description of the genera Paraconexibacter (Chun et al., 2020) and Baekduia (An et al., 2020).</title>
        <authorList>
            <person name="Vieira S."/>
            <person name="Huber K.J."/>
            <person name="Geppert A."/>
            <person name="Wolf J."/>
            <person name="Neumann-Schaal M."/>
            <person name="Muesken M."/>
            <person name="Overmann J."/>
        </authorList>
    </citation>
    <scope>NUCLEOTIDE SEQUENCE</scope>
    <source>
        <strain evidence="2">AEG42_29</strain>
    </source>
</reference>
<dbReference type="KEGG" id="parq:DSM112329_00251"/>
<dbReference type="InterPro" id="IPR029058">
    <property type="entry name" value="AB_hydrolase_fold"/>
</dbReference>
<dbReference type="SUPFAM" id="SSF53474">
    <property type="entry name" value="alpha/beta-Hydrolases"/>
    <property type="match status" value="1"/>
</dbReference>
<sequence>MPDVTPHHGELAGEPVFWLDAAGEGDVPVLYVHGVPTSADDWVPFLERIGGIAPDLPGFGRSGKRGDGDYTMHRYAPWLQTFLADRGIDRFKLVVHDWGAVGLILAQLDPARVERLVIMNALPLLPGYRWHRVARAWRRPVVGELLMGAINRFTIGVITRESNVKKGKLPQPWIDAVAEQFDLGTQRAILRLYRSGDPEALVAAGAGLGTIACPTLVLWGDGDPYITPGFADDYGAAIPGAEVVHLPDAGHWPWLDRPDVVDTVAAFLAG</sequence>
<evidence type="ECO:0000313" key="2">
    <source>
        <dbReference type="EMBL" id="XAY03436.1"/>
    </source>
</evidence>
<dbReference type="PRINTS" id="PR00111">
    <property type="entry name" value="ABHYDROLASE"/>
</dbReference>
<proteinExistence type="predicted"/>
<dbReference type="Pfam" id="PF00561">
    <property type="entry name" value="Abhydrolase_1"/>
    <property type="match status" value="1"/>
</dbReference>
<dbReference type="GO" id="GO:0016020">
    <property type="term" value="C:membrane"/>
    <property type="evidence" value="ECO:0007669"/>
    <property type="project" value="TreeGrafter"/>
</dbReference>
<organism evidence="2">
    <name type="scientific">Paraconexibacter sp. AEG42_29</name>
    <dbReference type="NCBI Taxonomy" id="2997339"/>
    <lineage>
        <taxon>Bacteria</taxon>
        <taxon>Bacillati</taxon>
        <taxon>Actinomycetota</taxon>
        <taxon>Thermoleophilia</taxon>
        <taxon>Solirubrobacterales</taxon>
        <taxon>Paraconexibacteraceae</taxon>
        <taxon>Paraconexibacter</taxon>
    </lineage>
</organism>
<accession>A0AAU7AP99</accession>
<dbReference type="InterPro" id="IPR050266">
    <property type="entry name" value="AB_hydrolase_sf"/>
</dbReference>
<dbReference type="RefSeq" id="WP_354699993.1">
    <property type="nucleotide sequence ID" value="NZ_CP114014.1"/>
</dbReference>
<dbReference type="AlphaFoldDB" id="A0AAU7AP99"/>
<evidence type="ECO:0000259" key="1">
    <source>
        <dbReference type="Pfam" id="PF00561"/>
    </source>
</evidence>
<feature type="domain" description="AB hydrolase-1" evidence="1">
    <location>
        <begin position="28"/>
        <end position="258"/>
    </location>
</feature>
<dbReference type="GO" id="GO:0018786">
    <property type="term" value="F:haloalkane dehalogenase activity"/>
    <property type="evidence" value="ECO:0007669"/>
    <property type="project" value="UniProtKB-EC"/>
</dbReference>
<dbReference type="EC" id="3.8.1.5" evidence="2"/>
<dbReference type="PANTHER" id="PTHR43798:SF24">
    <property type="entry name" value="CIS-3-ALKYL-4-ALKYLOXETAN-2-ONE DECARBOXYLASE"/>
    <property type="match status" value="1"/>
</dbReference>
<name>A0AAU7AP99_9ACTN</name>
<protein>
    <submittedName>
        <fullName evidence="2">Haloalkane dehalogenase</fullName>
        <ecNumber evidence="2">3.8.1.5</ecNumber>
    </submittedName>
</protein>